<dbReference type="KEGG" id="srn:A4G23_04774"/>
<gene>
    <name evidence="2" type="ORF">A4G23_04774</name>
</gene>
<reference evidence="2 3" key="1">
    <citation type="submission" date="2016-09" db="EMBL/GenBank/DDBJ databases">
        <title>Streptomyces rubrolavendulae MJM4426 Genome sequencing and assembly.</title>
        <authorList>
            <person name="Kim J.-G."/>
        </authorList>
    </citation>
    <scope>NUCLEOTIDE SEQUENCE [LARGE SCALE GENOMIC DNA]</scope>
    <source>
        <strain evidence="2 3">MJM4426</strain>
    </source>
</reference>
<feature type="chain" id="PRO_5009107217" evidence="1">
    <location>
        <begin position="28"/>
        <end position="92"/>
    </location>
</feature>
<accession>A0A1D8G8Z2</accession>
<dbReference type="EMBL" id="CP017316">
    <property type="protein sequence ID" value="AOT61883.1"/>
    <property type="molecule type" value="Genomic_DNA"/>
</dbReference>
<sequence>MRKFGAGVSALAAAALLAVGFTGPAEAAGKLWRAEVQCTKWRIADSSGHGLFKATGTGKTPDAAYKAAIKNANDKMPKGYRAKHCTKKGVKK</sequence>
<name>A0A1D8G8Z2_9ACTN</name>
<dbReference type="GeneID" id="91406284"/>
<dbReference type="AlphaFoldDB" id="A0A1D8G8Z2"/>
<keyword evidence="1" id="KW-0732">Signal</keyword>
<proteinExistence type="predicted"/>
<evidence type="ECO:0000313" key="3">
    <source>
        <dbReference type="Proteomes" id="UP000095349"/>
    </source>
</evidence>
<dbReference type="Proteomes" id="UP000095349">
    <property type="component" value="Chromosome"/>
</dbReference>
<dbReference type="PATRIC" id="fig|285473.5.peg.5031"/>
<evidence type="ECO:0000256" key="1">
    <source>
        <dbReference type="SAM" id="SignalP"/>
    </source>
</evidence>
<protein>
    <submittedName>
        <fullName evidence="2">Uncharacterized protein</fullName>
    </submittedName>
</protein>
<evidence type="ECO:0000313" key="2">
    <source>
        <dbReference type="EMBL" id="AOT61883.1"/>
    </source>
</evidence>
<dbReference type="RefSeq" id="WP_031136241.1">
    <property type="nucleotide sequence ID" value="NZ_CP017316.1"/>
</dbReference>
<dbReference type="OrthoDB" id="4252342at2"/>
<keyword evidence="3" id="KW-1185">Reference proteome</keyword>
<organism evidence="2 3">
    <name type="scientific">Streptomyces rubrolavendulae</name>
    <dbReference type="NCBI Taxonomy" id="285473"/>
    <lineage>
        <taxon>Bacteria</taxon>
        <taxon>Bacillati</taxon>
        <taxon>Actinomycetota</taxon>
        <taxon>Actinomycetes</taxon>
        <taxon>Kitasatosporales</taxon>
        <taxon>Streptomycetaceae</taxon>
        <taxon>Streptomyces</taxon>
    </lineage>
</organism>
<feature type="signal peptide" evidence="1">
    <location>
        <begin position="1"/>
        <end position="27"/>
    </location>
</feature>